<gene>
    <name evidence="1" type="ORF">DI640_14735</name>
</gene>
<reference evidence="1 2" key="1">
    <citation type="submission" date="2017-08" db="EMBL/GenBank/DDBJ databases">
        <title>Infants hospitalized years apart are colonized by the same room-sourced microbial strains.</title>
        <authorList>
            <person name="Brooks B."/>
            <person name="Olm M.R."/>
            <person name="Firek B.A."/>
            <person name="Baker R."/>
            <person name="Thomas B.C."/>
            <person name="Morowitz M.J."/>
            <person name="Banfield J.F."/>
        </authorList>
    </citation>
    <scope>NUCLEOTIDE SEQUENCE [LARGE SCALE GENOMIC DNA]</scope>
    <source>
        <strain evidence="1">S2_018_000_R3_119</strain>
    </source>
</reference>
<comment type="caution">
    <text evidence="1">The sequence shown here is derived from an EMBL/GenBank/DDBJ whole genome shotgun (WGS) entry which is preliminary data.</text>
</comment>
<organism evidence="1 2">
    <name type="scientific">Sphingomonas taxi</name>
    <dbReference type="NCBI Taxonomy" id="1549858"/>
    <lineage>
        <taxon>Bacteria</taxon>
        <taxon>Pseudomonadati</taxon>
        <taxon>Pseudomonadota</taxon>
        <taxon>Alphaproteobacteria</taxon>
        <taxon>Sphingomonadales</taxon>
        <taxon>Sphingomonadaceae</taxon>
        <taxon>Sphingomonas</taxon>
    </lineage>
</organism>
<accession>A0A2W5AIC5</accession>
<proteinExistence type="predicted"/>
<feature type="non-terminal residue" evidence="1">
    <location>
        <position position="165"/>
    </location>
</feature>
<dbReference type="Proteomes" id="UP000249555">
    <property type="component" value="Unassembled WGS sequence"/>
</dbReference>
<name>A0A2W5AIC5_9SPHN</name>
<evidence type="ECO:0000313" key="2">
    <source>
        <dbReference type="Proteomes" id="UP000249555"/>
    </source>
</evidence>
<evidence type="ECO:0000313" key="1">
    <source>
        <dbReference type="EMBL" id="PZO70805.1"/>
    </source>
</evidence>
<dbReference type="AlphaFoldDB" id="A0A2W5AIC5"/>
<protein>
    <submittedName>
        <fullName evidence="1">Uncharacterized protein</fullName>
    </submittedName>
</protein>
<sequence>MAKVAKIAAVVIAVAAAIPTGGTSLLALGLGVSATAAAAIAIGASLGASLLQSGPEATGGGTQTDWSADPRAAIPIRFGRTGGAGQIVYRKGSGDFDKNQYQTLTTVLSGAGPIDAIEGSYADKKQLFFSGAAATAPFSGWLWEVRQLGLTPEPNALNTGVGNKT</sequence>
<dbReference type="EMBL" id="QFMX01000091">
    <property type="protein sequence ID" value="PZO70805.1"/>
    <property type="molecule type" value="Genomic_DNA"/>
</dbReference>